<feature type="domain" description="RING-type" evidence="9">
    <location>
        <begin position="230"/>
        <end position="452"/>
    </location>
</feature>
<dbReference type="GO" id="GO:0008270">
    <property type="term" value="F:zinc ion binding"/>
    <property type="evidence" value="ECO:0007669"/>
    <property type="project" value="UniProtKB-KW"/>
</dbReference>
<dbReference type="CDD" id="cd20353">
    <property type="entry name" value="Rcat_RBR_RNF216"/>
    <property type="match status" value="1"/>
</dbReference>
<dbReference type="PROSITE" id="PS51873">
    <property type="entry name" value="TRIAD"/>
    <property type="match status" value="1"/>
</dbReference>
<evidence type="ECO:0000259" key="9">
    <source>
        <dbReference type="PROSITE" id="PS51873"/>
    </source>
</evidence>
<dbReference type="InterPro" id="IPR047546">
    <property type="entry name" value="Rcat_RBR_RNF216"/>
</dbReference>
<keyword evidence="6" id="KW-0833">Ubl conjugation pathway</keyword>
<dbReference type="Proteomes" id="UP001305647">
    <property type="component" value="Unassembled WGS sequence"/>
</dbReference>
<evidence type="ECO:0000256" key="1">
    <source>
        <dbReference type="ARBA" id="ARBA00004906"/>
    </source>
</evidence>
<keyword evidence="3" id="KW-0479">Metal-binding</keyword>
<feature type="compositionally biased region" description="Basic and acidic residues" evidence="8">
    <location>
        <begin position="86"/>
        <end position="96"/>
    </location>
</feature>
<proteinExistence type="predicted"/>
<protein>
    <recommendedName>
        <fullName evidence="9">RING-type domain-containing protein</fullName>
    </recommendedName>
</protein>
<dbReference type="SUPFAM" id="SSF57850">
    <property type="entry name" value="RING/U-box"/>
    <property type="match status" value="2"/>
</dbReference>
<reference evidence="10" key="2">
    <citation type="submission" date="2023-05" db="EMBL/GenBank/DDBJ databases">
        <authorList>
            <consortium name="Lawrence Berkeley National Laboratory"/>
            <person name="Steindorff A."/>
            <person name="Hensen N."/>
            <person name="Bonometti L."/>
            <person name="Westerberg I."/>
            <person name="Brannstrom I.O."/>
            <person name="Guillou S."/>
            <person name="Cros-Aarteil S."/>
            <person name="Calhoun S."/>
            <person name="Haridas S."/>
            <person name="Kuo A."/>
            <person name="Mondo S."/>
            <person name="Pangilinan J."/>
            <person name="Riley R."/>
            <person name="Labutti K."/>
            <person name="Andreopoulos B."/>
            <person name="Lipzen A."/>
            <person name="Chen C."/>
            <person name="Yanf M."/>
            <person name="Daum C."/>
            <person name="Ng V."/>
            <person name="Clum A."/>
            <person name="Ohm R."/>
            <person name="Martin F."/>
            <person name="Silar P."/>
            <person name="Natvig D."/>
            <person name="Lalanne C."/>
            <person name="Gautier V."/>
            <person name="Ament-Velasquez S.L."/>
            <person name="Kruys A."/>
            <person name="Hutchinson M.I."/>
            <person name="Powell A.J."/>
            <person name="Barry K."/>
            <person name="Miller A.N."/>
            <person name="Grigoriev I.V."/>
            <person name="Debuchy R."/>
            <person name="Gladieux P."/>
            <person name="Thoren M.H."/>
            <person name="Johannesson H."/>
        </authorList>
    </citation>
    <scope>NUCLEOTIDE SEQUENCE</scope>
    <source>
        <strain evidence="10">CBS 757.83</strain>
    </source>
</reference>
<dbReference type="PANTHER" id="PTHR22770">
    <property type="entry name" value="UBIQUITIN CONJUGATING ENZYME 7 INTERACTING PROTEIN-RELATED"/>
    <property type="match status" value="1"/>
</dbReference>
<feature type="compositionally biased region" description="Basic and acidic residues" evidence="8">
    <location>
        <begin position="491"/>
        <end position="504"/>
    </location>
</feature>
<keyword evidence="4" id="KW-0677">Repeat</keyword>
<reference evidence="10" key="1">
    <citation type="journal article" date="2023" name="Mol. Phylogenet. Evol.">
        <title>Genome-scale phylogeny and comparative genomics of the fungal order Sordariales.</title>
        <authorList>
            <person name="Hensen N."/>
            <person name="Bonometti L."/>
            <person name="Westerberg I."/>
            <person name="Brannstrom I.O."/>
            <person name="Guillou S."/>
            <person name="Cros-Aarteil S."/>
            <person name="Calhoun S."/>
            <person name="Haridas S."/>
            <person name="Kuo A."/>
            <person name="Mondo S."/>
            <person name="Pangilinan J."/>
            <person name="Riley R."/>
            <person name="LaButti K."/>
            <person name="Andreopoulos B."/>
            <person name="Lipzen A."/>
            <person name="Chen C."/>
            <person name="Yan M."/>
            <person name="Daum C."/>
            <person name="Ng V."/>
            <person name="Clum A."/>
            <person name="Steindorff A."/>
            <person name="Ohm R.A."/>
            <person name="Martin F."/>
            <person name="Silar P."/>
            <person name="Natvig D.O."/>
            <person name="Lalanne C."/>
            <person name="Gautier V."/>
            <person name="Ament-Velasquez S.L."/>
            <person name="Kruys A."/>
            <person name="Hutchinson M.I."/>
            <person name="Powell A.J."/>
            <person name="Barry K."/>
            <person name="Miller A.N."/>
            <person name="Grigoriev I.V."/>
            <person name="Debuchy R."/>
            <person name="Gladieux P."/>
            <person name="Hiltunen Thoren M."/>
            <person name="Johannesson H."/>
        </authorList>
    </citation>
    <scope>NUCLEOTIDE SEQUENCE</scope>
    <source>
        <strain evidence="10">CBS 757.83</strain>
    </source>
</reference>
<evidence type="ECO:0000256" key="8">
    <source>
        <dbReference type="SAM" id="MobiDB-lite"/>
    </source>
</evidence>
<sequence>MPPVLRSDAPRAGHSESLSRCEQAVLACFPDICLEFLKSEAAKHDWDSQRLISHLLDEQEQGRQYPKQSSPLKRKRPEKDEENVEEAARRRYERAKPPVAKGREYLKLHIKAASVNRHVARPSAFPQRYSEDIEKLFKQNEYQLYPTYLALDTACWNSDSAPARVKKVGARRDHPEDIMRDTVIEAEKDALEAFLAARAVSEAKAQARAEEKRKEEEEQGNWEQAKAEGTIAECGCCFDENPLNRMVHCDGSVCHWFCRECARLNAEHAIGLSKYQLTCMSVDGCDATFSRDQRELFLNDKLTTALDLIEQEAVLRLSGIKNLATCPFCPYAAEYPPIEENKEFRCDNPSCQLVSCRLCRQETHIPKSCSEASAERGLSARRAIEEAMSAALIRKCNKCDTPFIKENGCNKMTCSRPGCRSIQCYVCHKSCDYSHFDDSSRGGKKGNCPLFDSVEERHDNEVKAAEEAARQKVAEENPDVNAESLAINFSDKVKQDDARRTAAN</sequence>
<keyword evidence="2" id="KW-0808">Transferase</keyword>
<dbReference type="PANTHER" id="PTHR22770:SF47">
    <property type="entry name" value="E3 UBIQUITIN-PROTEIN LIGASE RNF216"/>
    <property type="match status" value="1"/>
</dbReference>
<dbReference type="EMBL" id="MU863660">
    <property type="protein sequence ID" value="KAK4098303.1"/>
    <property type="molecule type" value="Genomic_DNA"/>
</dbReference>
<evidence type="ECO:0000256" key="5">
    <source>
        <dbReference type="ARBA" id="ARBA00022771"/>
    </source>
</evidence>
<dbReference type="GO" id="GO:0016740">
    <property type="term" value="F:transferase activity"/>
    <property type="evidence" value="ECO:0007669"/>
    <property type="project" value="UniProtKB-KW"/>
</dbReference>
<feature type="region of interest" description="Disordered" evidence="8">
    <location>
        <begin position="57"/>
        <end position="96"/>
    </location>
</feature>
<dbReference type="Pfam" id="PF26200">
    <property type="entry name" value="Rcat_RNF216"/>
    <property type="match status" value="1"/>
</dbReference>
<dbReference type="InterPro" id="IPR047544">
    <property type="entry name" value="RING-HC_RBR_RNF216"/>
</dbReference>
<evidence type="ECO:0000256" key="2">
    <source>
        <dbReference type="ARBA" id="ARBA00022679"/>
    </source>
</evidence>
<evidence type="ECO:0000256" key="6">
    <source>
        <dbReference type="ARBA" id="ARBA00022786"/>
    </source>
</evidence>
<name>A0AAN6PV32_9PEZI</name>
<feature type="non-terminal residue" evidence="10">
    <location>
        <position position="504"/>
    </location>
</feature>
<comment type="pathway">
    <text evidence="1">Protein modification; protein ubiquitination.</text>
</comment>
<accession>A0AAN6PV32</accession>
<dbReference type="CDD" id="cd16630">
    <property type="entry name" value="RING-HC_RBR_RNF216"/>
    <property type="match status" value="1"/>
</dbReference>
<dbReference type="InterPro" id="IPR051628">
    <property type="entry name" value="LUBAC_E3_Ligases"/>
</dbReference>
<keyword evidence="5" id="KW-0863">Zinc-finger</keyword>
<feature type="compositionally biased region" description="Basic and acidic residues" evidence="8">
    <location>
        <begin position="461"/>
        <end position="475"/>
    </location>
</feature>
<keyword evidence="7" id="KW-0862">Zinc</keyword>
<organism evidence="10 11">
    <name type="scientific">Parathielavia hyrcaniae</name>
    <dbReference type="NCBI Taxonomy" id="113614"/>
    <lineage>
        <taxon>Eukaryota</taxon>
        <taxon>Fungi</taxon>
        <taxon>Dikarya</taxon>
        <taxon>Ascomycota</taxon>
        <taxon>Pezizomycotina</taxon>
        <taxon>Sordariomycetes</taxon>
        <taxon>Sordariomycetidae</taxon>
        <taxon>Sordariales</taxon>
        <taxon>Chaetomiaceae</taxon>
        <taxon>Parathielavia</taxon>
    </lineage>
</organism>
<dbReference type="InterPro" id="IPR047545">
    <property type="entry name" value="BRcat_RBR_RNF216"/>
</dbReference>
<evidence type="ECO:0000313" key="10">
    <source>
        <dbReference type="EMBL" id="KAK4098303.1"/>
    </source>
</evidence>
<dbReference type="Gene3D" id="1.20.120.1750">
    <property type="match status" value="1"/>
</dbReference>
<evidence type="ECO:0000256" key="7">
    <source>
        <dbReference type="ARBA" id="ARBA00022833"/>
    </source>
</evidence>
<dbReference type="AlphaFoldDB" id="A0AAN6PV32"/>
<gene>
    <name evidence="10" type="ORF">N658DRAFT_432311</name>
</gene>
<evidence type="ECO:0000313" key="11">
    <source>
        <dbReference type="Proteomes" id="UP001305647"/>
    </source>
</evidence>
<keyword evidence="11" id="KW-1185">Reference proteome</keyword>
<dbReference type="InterPro" id="IPR044066">
    <property type="entry name" value="TRIAD_supradom"/>
</dbReference>
<evidence type="ECO:0000256" key="3">
    <source>
        <dbReference type="ARBA" id="ARBA00022723"/>
    </source>
</evidence>
<feature type="region of interest" description="Disordered" evidence="8">
    <location>
        <begin position="461"/>
        <end position="504"/>
    </location>
</feature>
<comment type="caution">
    <text evidence="10">The sequence shown here is derived from an EMBL/GenBank/DDBJ whole genome shotgun (WGS) entry which is preliminary data.</text>
</comment>
<dbReference type="CDD" id="cd20339">
    <property type="entry name" value="BRcat_RBR_RNF216"/>
    <property type="match status" value="1"/>
</dbReference>
<evidence type="ECO:0000256" key="4">
    <source>
        <dbReference type="ARBA" id="ARBA00022737"/>
    </source>
</evidence>